<dbReference type="PANTHER" id="PTHR30388">
    <property type="entry name" value="ALDEHYDE OXIDOREDUCTASE MOLYBDENUM COFACTOR ASSEMBLY PROTEIN"/>
    <property type="match status" value="1"/>
</dbReference>
<dbReference type="InterPro" id="IPR052698">
    <property type="entry name" value="MoCofactor_Util/Proc"/>
</dbReference>
<protein>
    <submittedName>
        <fullName evidence="3">Xanthine dehydrogenase accessory factor</fullName>
    </submittedName>
</protein>
<evidence type="ECO:0000313" key="3">
    <source>
        <dbReference type="EMBL" id="MET4758724.1"/>
    </source>
</evidence>
<gene>
    <name evidence="3" type="ORF">V5J35_003916</name>
</gene>
<reference evidence="3 4" key="1">
    <citation type="submission" date="2024-06" db="EMBL/GenBank/DDBJ databases">
        <title>Genomic Encyclopedia of Type Strains, Phase V (KMG-V): Genome sequencing to study the core and pangenomes of soil and plant-associated prokaryotes.</title>
        <authorList>
            <person name="Whitman W."/>
        </authorList>
    </citation>
    <scope>NUCLEOTIDE SEQUENCE [LARGE SCALE GENOMIC DNA]</scope>
    <source>
        <strain evidence="3 4">NE40</strain>
    </source>
</reference>
<proteinExistence type="predicted"/>
<dbReference type="InterPro" id="IPR014308">
    <property type="entry name" value="Xanthine_DH_XdhC"/>
</dbReference>
<comment type="caution">
    <text evidence="3">The sequence shown here is derived from an EMBL/GenBank/DDBJ whole genome shotgun (WGS) entry which is preliminary data.</text>
</comment>
<evidence type="ECO:0000259" key="1">
    <source>
        <dbReference type="Pfam" id="PF02625"/>
    </source>
</evidence>
<dbReference type="Gene3D" id="3.40.50.720">
    <property type="entry name" value="NAD(P)-binding Rossmann-like Domain"/>
    <property type="match status" value="1"/>
</dbReference>
<sequence length="293" mass="31867">MWIDAVSEQQRKGEASILVTILGTAGSAPRKTGSKMLVTAEQSFDTIGGGHLEYLIIQKAHEMLASGSREPVLEHFPLGPKLGQCCGGSVSVLLEPLSGCDFHIALFGAGHIGKSLIDVLAPLDCQITWIDNRPELFPEEVPDNVTVCVSEQPEQEVEDLPDDVYSLVVTHNHQLDYSIVEATLKHNKSHWLGVIGSETKARRFQQRLGHRGLFTDEQIQHMSCPVGIEAVGGRKPPEIAIAIAGEILSVRNGSRSMQKRKREGIPWQNLKSLLTTAGAEVETAGAEAEVERA</sequence>
<dbReference type="InterPro" id="IPR003777">
    <property type="entry name" value="XdhC_CoxI"/>
</dbReference>
<name>A0ABV2SLT0_9GAMM</name>
<keyword evidence="4" id="KW-1185">Reference proteome</keyword>
<dbReference type="InterPro" id="IPR027051">
    <property type="entry name" value="XdhC_Rossmann_dom"/>
</dbReference>
<dbReference type="EMBL" id="JBEWTB010000002">
    <property type="protein sequence ID" value="MET4758724.1"/>
    <property type="molecule type" value="Genomic_DNA"/>
</dbReference>
<dbReference type="RefSeq" id="WP_354008781.1">
    <property type="nucleotide sequence ID" value="NZ_JBEWTA010000001.1"/>
</dbReference>
<feature type="domain" description="XdhC Rossmann" evidence="2">
    <location>
        <begin position="105"/>
        <end position="247"/>
    </location>
</feature>
<evidence type="ECO:0000259" key="2">
    <source>
        <dbReference type="Pfam" id="PF13478"/>
    </source>
</evidence>
<dbReference type="PANTHER" id="PTHR30388:SF6">
    <property type="entry name" value="XANTHINE DEHYDROGENASE SUBUNIT A-RELATED"/>
    <property type="match status" value="1"/>
</dbReference>
<feature type="domain" description="XdhC- CoxI" evidence="1">
    <location>
        <begin position="10"/>
        <end position="75"/>
    </location>
</feature>
<accession>A0ABV2SLT0</accession>
<dbReference type="Pfam" id="PF13478">
    <property type="entry name" value="XdhC_C"/>
    <property type="match status" value="1"/>
</dbReference>
<dbReference type="NCBIfam" id="TIGR02964">
    <property type="entry name" value="xanthine_xdhC"/>
    <property type="match status" value="1"/>
</dbReference>
<evidence type="ECO:0000313" key="4">
    <source>
        <dbReference type="Proteomes" id="UP001549366"/>
    </source>
</evidence>
<dbReference type="Proteomes" id="UP001549366">
    <property type="component" value="Unassembled WGS sequence"/>
</dbReference>
<organism evidence="3 4">
    <name type="scientific">Endozoicomonas lisbonensis</name>
    <dbReference type="NCBI Taxonomy" id="3120522"/>
    <lineage>
        <taxon>Bacteria</taxon>
        <taxon>Pseudomonadati</taxon>
        <taxon>Pseudomonadota</taxon>
        <taxon>Gammaproteobacteria</taxon>
        <taxon>Oceanospirillales</taxon>
        <taxon>Endozoicomonadaceae</taxon>
        <taxon>Endozoicomonas</taxon>
    </lineage>
</organism>
<dbReference type="Pfam" id="PF02625">
    <property type="entry name" value="XdhC_CoxI"/>
    <property type="match status" value="1"/>
</dbReference>